<evidence type="ECO:0000256" key="3">
    <source>
        <dbReference type="ARBA" id="ARBA00023237"/>
    </source>
</evidence>
<keyword evidence="8" id="KW-1185">Reference proteome</keyword>
<dbReference type="PROSITE" id="PS51123">
    <property type="entry name" value="OMPA_2"/>
    <property type="match status" value="1"/>
</dbReference>
<dbReference type="PRINTS" id="PR01021">
    <property type="entry name" value="OMPADOMAIN"/>
</dbReference>
<feature type="signal peptide" evidence="5">
    <location>
        <begin position="1"/>
        <end position="23"/>
    </location>
</feature>
<dbReference type="AlphaFoldDB" id="A0A9X1QHL9"/>
<organism evidence="7 8">
    <name type="scientific">Sphingomonas cremea</name>
    <dbReference type="NCBI Taxonomy" id="2904799"/>
    <lineage>
        <taxon>Bacteria</taxon>
        <taxon>Pseudomonadati</taxon>
        <taxon>Pseudomonadota</taxon>
        <taxon>Alphaproteobacteria</taxon>
        <taxon>Sphingomonadales</taxon>
        <taxon>Sphingomonadaceae</taxon>
        <taxon>Sphingomonas</taxon>
    </lineage>
</organism>
<dbReference type="PANTHER" id="PTHR30329:SF21">
    <property type="entry name" value="LIPOPROTEIN YIAD-RELATED"/>
    <property type="match status" value="1"/>
</dbReference>
<dbReference type="InterPro" id="IPR050330">
    <property type="entry name" value="Bact_OuterMem_StrucFunc"/>
</dbReference>
<comment type="caution">
    <text evidence="7">The sequence shown here is derived from an EMBL/GenBank/DDBJ whole genome shotgun (WGS) entry which is preliminary data.</text>
</comment>
<sequence>MKVTKNGLAVCAATLLVSTYAFAEPVKTEAVITAVDGNTITAKTMNGPLTVILTPSTKITQTSGIAKREARPVKALIPGLIFTVNGDMQGQTVTAEDIKFKDRDWRAAVAAKAGTVAEFAELRSAIIGGQEYVIREESIVYFPTGSAVIGVTYKQNLTALAQKAPTYGNYRISILGFADPTGNAAANERLSQKRAMAVSNYLRQTGAIEPGRVLSPSAMGEGTTAPGEAAPVNNTEARRVVVRIVTPKVQLNQ</sequence>
<name>A0A9X1QHL9_9SPHN</name>
<protein>
    <submittedName>
        <fullName evidence="7">OmpA family protein</fullName>
    </submittedName>
</protein>
<evidence type="ECO:0000256" key="2">
    <source>
        <dbReference type="ARBA" id="ARBA00023136"/>
    </source>
</evidence>
<dbReference type="GO" id="GO:0009279">
    <property type="term" value="C:cell outer membrane"/>
    <property type="evidence" value="ECO:0007669"/>
    <property type="project" value="UniProtKB-SubCell"/>
</dbReference>
<keyword evidence="5" id="KW-0732">Signal</keyword>
<feature type="domain" description="OmpA-like" evidence="6">
    <location>
        <begin position="129"/>
        <end position="248"/>
    </location>
</feature>
<dbReference type="InterPro" id="IPR006664">
    <property type="entry name" value="OMP_bac"/>
</dbReference>
<dbReference type="RefSeq" id="WP_235065992.1">
    <property type="nucleotide sequence ID" value="NZ_JAKFGM010000001.1"/>
</dbReference>
<proteinExistence type="predicted"/>
<dbReference type="InterPro" id="IPR036737">
    <property type="entry name" value="OmpA-like_sf"/>
</dbReference>
<dbReference type="Proteomes" id="UP001139410">
    <property type="component" value="Unassembled WGS sequence"/>
</dbReference>
<feature type="chain" id="PRO_5040949648" evidence="5">
    <location>
        <begin position="24"/>
        <end position="253"/>
    </location>
</feature>
<reference evidence="7" key="1">
    <citation type="submission" date="2022-01" db="EMBL/GenBank/DDBJ databases">
        <authorList>
            <person name="Jo J.-H."/>
            <person name="Im W.-T."/>
        </authorList>
    </citation>
    <scope>NUCLEOTIDE SEQUENCE</scope>
    <source>
        <strain evidence="7">G124</strain>
    </source>
</reference>
<accession>A0A9X1QHL9</accession>
<comment type="subcellular location">
    <subcellularLocation>
        <location evidence="1">Cell outer membrane</location>
    </subcellularLocation>
</comment>
<gene>
    <name evidence="7" type="ORF">LVY65_00135</name>
</gene>
<evidence type="ECO:0000256" key="1">
    <source>
        <dbReference type="ARBA" id="ARBA00004442"/>
    </source>
</evidence>
<dbReference type="PANTHER" id="PTHR30329">
    <property type="entry name" value="STATOR ELEMENT OF FLAGELLAR MOTOR COMPLEX"/>
    <property type="match status" value="1"/>
</dbReference>
<evidence type="ECO:0000313" key="7">
    <source>
        <dbReference type="EMBL" id="MCF2513481.1"/>
    </source>
</evidence>
<dbReference type="SUPFAM" id="SSF103088">
    <property type="entry name" value="OmpA-like"/>
    <property type="match status" value="1"/>
</dbReference>
<evidence type="ECO:0000256" key="5">
    <source>
        <dbReference type="SAM" id="SignalP"/>
    </source>
</evidence>
<dbReference type="EMBL" id="JAKFGM010000001">
    <property type="protein sequence ID" value="MCF2513481.1"/>
    <property type="molecule type" value="Genomic_DNA"/>
</dbReference>
<keyword evidence="3" id="KW-0998">Cell outer membrane</keyword>
<evidence type="ECO:0000313" key="8">
    <source>
        <dbReference type="Proteomes" id="UP001139410"/>
    </source>
</evidence>
<dbReference type="Gene3D" id="3.30.1330.60">
    <property type="entry name" value="OmpA-like domain"/>
    <property type="match status" value="1"/>
</dbReference>
<keyword evidence="2 4" id="KW-0472">Membrane</keyword>
<dbReference type="Pfam" id="PF00691">
    <property type="entry name" value="OmpA"/>
    <property type="match status" value="1"/>
</dbReference>
<dbReference type="InterPro" id="IPR006665">
    <property type="entry name" value="OmpA-like"/>
</dbReference>
<evidence type="ECO:0000256" key="4">
    <source>
        <dbReference type="PROSITE-ProRule" id="PRU00473"/>
    </source>
</evidence>
<dbReference type="CDD" id="cd07185">
    <property type="entry name" value="OmpA_C-like"/>
    <property type="match status" value="1"/>
</dbReference>
<evidence type="ECO:0000259" key="6">
    <source>
        <dbReference type="PROSITE" id="PS51123"/>
    </source>
</evidence>